<feature type="compositionally biased region" description="Basic and acidic residues" evidence="2">
    <location>
        <begin position="2510"/>
        <end position="2524"/>
    </location>
</feature>
<feature type="region of interest" description="Disordered" evidence="2">
    <location>
        <begin position="2388"/>
        <end position="2424"/>
    </location>
</feature>
<keyword evidence="4" id="KW-1185">Reference proteome</keyword>
<evidence type="ECO:0000313" key="4">
    <source>
        <dbReference type="Proteomes" id="UP001347796"/>
    </source>
</evidence>
<evidence type="ECO:0000313" key="3">
    <source>
        <dbReference type="EMBL" id="KAK6175476.1"/>
    </source>
</evidence>
<feature type="compositionally biased region" description="Basic and acidic residues" evidence="2">
    <location>
        <begin position="2460"/>
        <end position="2475"/>
    </location>
</feature>
<feature type="region of interest" description="Disordered" evidence="2">
    <location>
        <begin position="1503"/>
        <end position="1536"/>
    </location>
</feature>
<gene>
    <name evidence="3" type="ORF">SNE40_013935</name>
</gene>
<comment type="caution">
    <text evidence="3">The sequence shown here is derived from an EMBL/GenBank/DDBJ whole genome shotgun (WGS) entry which is preliminary data.</text>
</comment>
<protein>
    <recommendedName>
        <fullName evidence="5">EF-hand domain-containing protein</fullName>
    </recommendedName>
</protein>
<evidence type="ECO:0000256" key="2">
    <source>
        <dbReference type="SAM" id="MobiDB-lite"/>
    </source>
</evidence>
<keyword evidence="1" id="KW-0175">Coiled coil</keyword>
<dbReference type="InterPro" id="IPR011992">
    <property type="entry name" value="EF-hand-dom_pair"/>
</dbReference>
<dbReference type="SUPFAM" id="SSF47473">
    <property type="entry name" value="EF-hand"/>
    <property type="match status" value="1"/>
</dbReference>
<reference evidence="3 4" key="1">
    <citation type="submission" date="2024-01" db="EMBL/GenBank/DDBJ databases">
        <title>The genome of the rayed Mediterranean limpet Patella caerulea (Linnaeus, 1758).</title>
        <authorList>
            <person name="Anh-Thu Weber A."/>
            <person name="Halstead-Nussloch G."/>
        </authorList>
    </citation>
    <scope>NUCLEOTIDE SEQUENCE [LARGE SCALE GENOMIC DNA]</scope>
    <source>
        <strain evidence="3">AATW-2023a</strain>
        <tissue evidence="3">Whole specimen</tissue>
    </source>
</reference>
<dbReference type="Proteomes" id="UP001347796">
    <property type="component" value="Unassembled WGS sequence"/>
</dbReference>
<feature type="coiled-coil region" evidence="1">
    <location>
        <begin position="2104"/>
        <end position="2142"/>
    </location>
</feature>
<feature type="compositionally biased region" description="Basic and acidic residues" evidence="2">
    <location>
        <begin position="1503"/>
        <end position="1517"/>
    </location>
</feature>
<dbReference type="EMBL" id="JAZGQO010000010">
    <property type="protein sequence ID" value="KAK6175476.1"/>
    <property type="molecule type" value="Genomic_DNA"/>
</dbReference>
<proteinExistence type="predicted"/>
<sequence>MSIRDYDSIFDQIDISCHGYLTVNQLHDFHKSLYFSSIPLSQINSAVTQICGVASGGKVSRELFIIVLLEIERQRTLQEQCYWDFRALDTNGDDKIMLRDAFILFQEFHGEKFSLDTWKRFLSCREYPNCDVYYDEIKSWLSEIPDGPPCTDEEFLAEEKRLKELTEESKWQEYVSWNSFQEDNAYDEDYRNDINREAQRKLNKWTRQGVEAMLYDDGLDLAMNPGNQPLKPRNSINMSDLMDALDQKYNILQDRLLLHMAEVSSNMESEVTEIFQSLRKHTKQLLKDKNLSDNSSDLPGANAVLPYTLAAVMGHHKSDRNFELIEANIFQLKKDGKTEKEINEFYENQFEDLNNGSKTCGDILVQLNERHEQERDYCLSILHGGQDRKTTTNLLNTELASLSHQHSLLGYESAINQSAFSLGLGERGGKDELQGLDAVRWRKLAQLRLEDKKGRKQTRVTDSNLTLIKTDDLGTIDLRLKVIEEIDRKHFFEREALINMLEGPESSQWLAEMRNLATNEQDSRITKYRNQQKNWMNNLSSVQPDPQTLNNHQNILQQAVAIHWCHIQVTMEISQPNIADDQISAAILSELQKFQETEIKEKIEEIQSLGVSELKKLIKTEYCLCINECFEGIASIALGSLKVSDEEKEYLDAVDEKYSAIRDKLFLYLLQQQHGLNWINLPVDVKQKEIVRMRREEKKIRSTGQTDDFIQFLGTKGMTLPSLNSLLGPQKWKNADNVVNNSSTDILSDLIGRYDAEQQALLNWLQSSEVKNYPNRKKRKEIVYARLQTRTISLETDLEAAYIATGLLERLEDRDKEDKTRVARLCELNVKLWRERKEEGKRYKKLYPDFQKQQKQGDITESQLYCLMEVKHRHGDEREQLLQLVNEVSSEDLQEAAAMMGEGDRQKRLSELQTKYQSLDLTNADDINEYRSIVEEAGAIQVICRKAMLQKERKRGVTPDMTAASLLENLYRQQDKDLMSLYVNIDKMEEEELRALQLKERENRKKDISMNVMKVLTMVEGAAHEHDILQIIDRKYDVLKDRVLLESIKQSHDTAAWSKINNHDKQKLVDRLKESTEKSWRQGNIEEFAASVGLQFKLSFDLKNVLGADRETFNKTGKIDVFKEEFTENGVLCLDVIKFLWNRFETEKEYIINISRGTSGAFISDNEKFVLISRLTREMTVCNNESSLYLSGLLVGLLERQVNDVQNLSDLDLPRYKVLAAETVTWCKSKKDDIKITNGLKSTDKITLQNDVLLLLHNQHLQERLDWFKMLTNVKQVEISKMASVKSQQQRNGRLIALKNAHATLNPVAVDENLDVLLEAMVYKLENLKSLSEYENYTEEMIQVLMMAFLLQHQLVQAENILQHFPEQSSEDLTWLANQLTSDQHNKRCNNVATIVFSTYAVRESTQDELLTALEGKYDALRDKLIVEALINQYGELDWSKITDEERQKKILELKIKERRLRRDGKLGEVNKLIGESLKNQDALAKLMGDNKAEQERKLKERLERRKQRKAEGKTEEECNDMEEEDRKKEEEEEKKNTNIILELENRFDQEKEQLMKQLLASGDKDERERQRQAQLIKLRQEERKARKEEGFESAALVLGLAQMDNEKVQENLEEEKERQWRLAKERLMAARKRKRKTENKQPEEILDENIENIDNKTRLKEILLMVADRNHGSDRDLIINLLEEVDGDVIATLKSQTDESLENKISESCELRSNWKESANQNPEDQRSIFKEVSGYTVEVKGREKGQYYDLDEVKVELLADLQHLQDIESRKLRLQIPQKDIPWLKTKINEVKGTNNHDNVAVILFLGQGATVDNSNQDERAVIAALEKKYDVMKDKLIVEALMKEMGQADWNRLSQLDRQRKVIQIKLRSRKLKKEGKMDAEVSALIGKHLQDAKAVNTLLGESKIEQQRRLEEKLARRRLLKIEREATVLEREDSSLEEKQKIEEKKEMKKNILDNLEKQLESDKERLLKSLRNKTSKLEKAKARWKLLAKLQREAKLLKAEDNIDSAVLVFNMGNQNNLMKEKSFIEERVRQRELAKDRLKHKHEEKKKMLEDNQTDLIKQLEKNLMTSPALVPQDVKDELMENLDRHHHYERDILLHLLKSLEDNKDLTNKATQHAEDELKNKLTELQKNQSQIQTDAQFIALSVNLKLMDQSDQQTYLVGVAKRRTEQYRIMREAASYRMEVELRLMQESRQDTHLEDLRKELAVTLLADLQERQESESKILRNLIVEKSDDVLENICNVQKVAEREGWYKNLSIVLFTLTSSTDDLDLLPDITMETQKLEDKFEREKQEITEIAVSLNEDPSPKLDELEENYKLKKEEMMKNYDSQRTEIKRKLAAKRLLREATKIRTLEASQLMEMAETHAKAKKSGWATLRRKTSLLQDRLTAKREEKQKAEEIETENRRRGSLASGRSKSVERSLLLNRDKTAVDVAVTPDQKQAMFSQLVRQQRSLHTKINEQQHQQEEMLKRRLESRRHGRQEQATALLNLSERQKTALDQANEEEKEGQKNVLREHLERAKNKNKATTRSKSAGRTDVDDIGGNSTGN</sequence>
<feature type="compositionally biased region" description="Basic and acidic residues" evidence="2">
    <location>
        <begin position="2390"/>
        <end position="2409"/>
    </location>
</feature>
<feature type="coiled-coil region" evidence="1">
    <location>
        <begin position="1916"/>
        <end position="1988"/>
    </location>
</feature>
<feature type="compositionally biased region" description="Basic and acidic residues" evidence="2">
    <location>
        <begin position="1525"/>
        <end position="1536"/>
    </location>
</feature>
<organism evidence="3 4">
    <name type="scientific">Patella caerulea</name>
    <name type="common">Rayed Mediterranean limpet</name>
    <dbReference type="NCBI Taxonomy" id="87958"/>
    <lineage>
        <taxon>Eukaryota</taxon>
        <taxon>Metazoa</taxon>
        <taxon>Spiralia</taxon>
        <taxon>Lophotrochozoa</taxon>
        <taxon>Mollusca</taxon>
        <taxon>Gastropoda</taxon>
        <taxon>Patellogastropoda</taxon>
        <taxon>Patelloidea</taxon>
        <taxon>Patellidae</taxon>
        <taxon>Patella</taxon>
    </lineage>
</organism>
<accession>A0AAN8JH29</accession>
<feature type="region of interest" description="Disordered" evidence="2">
    <location>
        <begin position="2459"/>
        <end position="2551"/>
    </location>
</feature>
<name>A0AAN8JH29_PATCE</name>
<feature type="coiled-coil region" evidence="1">
    <location>
        <begin position="971"/>
        <end position="1005"/>
    </location>
</feature>
<evidence type="ECO:0000256" key="1">
    <source>
        <dbReference type="SAM" id="Coils"/>
    </source>
</evidence>
<evidence type="ECO:0008006" key="5">
    <source>
        <dbReference type="Google" id="ProtNLM"/>
    </source>
</evidence>